<comment type="caution">
    <text evidence="3">The sequence shown here is derived from an EMBL/GenBank/DDBJ whole genome shotgun (WGS) entry which is preliminary data.</text>
</comment>
<evidence type="ECO:0000313" key="4">
    <source>
        <dbReference type="Proteomes" id="UP001218188"/>
    </source>
</evidence>
<dbReference type="EMBL" id="JARJCM010000002">
    <property type="protein sequence ID" value="KAJ7046727.1"/>
    <property type="molecule type" value="Genomic_DNA"/>
</dbReference>
<feature type="coiled-coil region" evidence="1">
    <location>
        <begin position="86"/>
        <end position="127"/>
    </location>
</feature>
<evidence type="ECO:0000313" key="3">
    <source>
        <dbReference type="EMBL" id="KAJ7046727.1"/>
    </source>
</evidence>
<sequence length="137" mass="15188">MSSGEIQDSESPREPQTDEQRVDDEGPREHEEPADSFLDAPLEPAGRSERSVSPLLPQIPGAALDLDLDLDSILSAANPDPESDKVKKRASNVLKLSQENEKLKAELKAMTDRLEAAEKRREMLARKQQQTMEPPSS</sequence>
<dbReference type="Proteomes" id="UP001218188">
    <property type="component" value="Unassembled WGS sequence"/>
</dbReference>
<keyword evidence="4" id="KW-1185">Reference proteome</keyword>
<keyword evidence="1" id="KW-0175">Coiled coil</keyword>
<feature type="compositionally biased region" description="Basic and acidic residues" evidence="2">
    <location>
        <begin position="10"/>
        <end position="33"/>
    </location>
</feature>
<protein>
    <submittedName>
        <fullName evidence="3">Uncharacterized protein</fullName>
    </submittedName>
</protein>
<evidence type="ECO:0000256" key="2">
    <source>
        <dbReference type="SAM" id="MobiDB-lite"/>
    </source>
</evidence>
<dbReference type="AlphaFoldDB" id="A0AAD6TJH7"/>
<gene>
    <name evidence="3" type="ORF">C8F04DRAFT_1061524</name>
</gene>
<organism evidence="3 4">
    <name type="scientific">Mycena alexandri</name>
    <dbReference type="NCBI Taxonomy" id="1745969"/>
    <lineage>
        <taxon>Eukaryota</taxon>
        <taxon>Fungi</taxon>
        <taxon>Dikarya</taxon>
        <taxon>Basidiomycota</taxon>
        <taxon>Agaricomycotina</taxon>
        <taxon>Agaricomycetes</taxon>
        <taxon>Agaricomycetidae</taxon>
        <taxon>Agaricales</taxon>
        <taxon>Marasmiineae</taxon>
        <taxon>Mycenaceae</taxon>
        <taxon>Mycena</taxon>
    </lineage>
</organism>
<name>A0AAD6TJH7_9AGAR</name>
<accession>A0AAD6TJH7</accession>
<evidence type="ECO:0000256" key="1">
    <source>
        <dbReference type="SAM" id="Coils"/>
    </source>
</evidence>
<proteinExistence type="predicted"/>
<reference evidence="3" key="1">
    <citation type="submission" date="2023-03" db="EMBL/GenBank/DDBJ databases">
        <title>Massive genome expansion in bonnet fungi (Mycena s.s.) driven by repeated elements and novel gene families across ecological guilds.</title>
        <authorList>
            <consortium name="Lawrence Berkeley National Laboratory"/>
            <person name="Harder C.B."/>
            <person name="Miyauchi S."/>
            <person name="Viragh M."/>
            <person name="Kuo A."/>
            <person name="Thoen E."/>
            <person name="Andreopoulos B."/>
            <person name="Lu D."/>
            <person name="Skrede I."/>
            <person name="Drula E."/>
            <person name="Henrissat B."/>
            <person name="Morin E."/>
            <person name="Kohler A."/>
            <person name="Barry K."/>
            <person name="LaButti K."/>
            <person name="Morin E."/>
            <person name="Salamov A."/>
            <person name="Lipzen A."/>
            <person name="Mereny Z."/>
            <person name="Hegedus B."/>
            <person name="Baldrian P."/>
            <person name="Stursova M."/>
            <person name="Weitz H."/>
            <person name="Taylor A."/>
            <person name="Grigoriev I.V."/>
            <person name="Nagy L.G."/>
            <person name="Martin F."/>
            <person name="Kauserud H."/>
        </authorList>
    </citation>
    <scope>NUCLEOTIDE SEQUENCE</scope>
    <source>
        <strain evidence="3">CBHHK200</strain>
    </source>
</reference>
<feature type="region of interest" description="Disordered" evidence="2">
    <location>
        <begin position="1"/>
        <end position="56"/>
    </location>
</feature>